<evidence type="ECO:0000313" key="3">
    <source>
        <dbReference type="EMBL" id="KAL1495693.1"/>
    </source>
</evidence>
<feature type="compositionally biased region" description="Acidic residues" evidence="1">
    <location>
        <begin position="534"/>
        <end position="545"/>
    </location>
</feature>
<dbReference type="GO" id="GO:0043527">
    <property type="term" value="C:tRNA methyltransferase complex"/>
    <property type="evidence" value="ECO:0007669"/>
    <property type="project" value="UniProtKB-ARBA"/>
</dbReference>
<feature type="compositionally biased region" description="Basic and acidic residues" evidence="1">
    <location>
        <begin position="433"/>
        <end position="458"/>
    </location>
</feature>
<dbReference type="AlphaFoldDB" id="A0AB34IE47"/>
<keyword evidence="4" id="KW-1185">Reference proteome</keyword>
<feature type="compositionally biased region" description="Acidic residues" evidence="1">
    <location>
        <begin position="420"/>
        <end position="432"/>
    </location>
</feature>
<dbReference type="SUPFAM" id="SSF53335">
    <property type="entry name" value="S-adenosyl-L-methionine-dependent methyltransferases"/>
    <property type="match status" value="1"/>
</dbReference>
<evidence type="ECO:0000259" key="2">
    <source>
        <dbReference type="Pfam" id="PF01170"/>
    </source>
</evidence>
<feature type="region of interest" description="Disordered" evidence="1">
    <location>
        <begin position="234"/>
        <end position="263"/>
    </location>
</feature>
<evidence type="ECO:0000313" key="4">
    <source>
        <dbReference type="Proteomes" id="UP001515480"/>
    </source>
</evidence>
<feature type="compositionally biased region" description="Basic and acidic residues" evidence="1">
    <location>
        <begin position="515"/>
        <end position="533"/>
    </location>
</feature>
<gene>
    <name evidence="3" type="ORF">AB1Y20_016556</name>
</gene>
<accession>A0AB34IE47</accession>
<protein>
    <recommendedName>
        <fullName evidence="2">Ribosomal RNA large subunit methyltransferase K/L-like methyltransferase domain-containing protein</fullName>
    </recommendedName>
</protein>
<name>A0AB34IE47_PRYPA</name>
<dbReference type="EMBL" id="JBGBPQ010000031">
    <property type="protein sequence ID" value="KAL1495693.1"/>
    <property type="molecule type" value="Genomic_DNA"/>
</dbReference>
<dbReference type="InterPro" id="IPR029063">
    <property type="entry name" value="SAM-dependent_MTases_sf"/>
</dbReference>
<feature type="compositionally biased region" description="Basic and acidic residues" evidence="1">
    <location>
        <begin position="466"/>
        <end position="484"/>
    </location>
</feature>
<dbReference type="InterPro" id="IPR000241">
    <property type="entry name" value="RlmKL-like_Mtase"/>
</dbReference>
<feature type="region of interest" description="Disordered" evidence="1">
    <location>
        <begin position="417"/>
        <end position="570"/>
    </location>
</feature>
<comment type="caution">
    <text evidence="3">The sequence shown here is derived from an EMBL/GenBank/DDBJ whole genome shotgun (WGS) entry which is preliminary data.</text>
</comment>
<evidence type="ECO:0000256" key="1">
    <source>
        <dbReference type="SAM" id="MobiDB-lite"/>
    </source>
</evidence>
<organism evidence="3 4">
    <name type="scientific">Prymnesium parvum</name>
    <name type="common">Toxic golden alga</name>
    <dbReference type="NCBI Taxonomy" id="97485"/>
    <lineage>
        <taxon>Eukaryota</taxon>
        <taxon>Haptista</taxon>
        <taxon>Haptophyta</taxon>
        <taxon>Prymnesiophyceae</taxon>
        <taxon>Prymnesiales</taxon>
        <taxon>Prymnesiaceae</taxon>
        <taxon>Prymnesium</taxon>
    </lineage>
</organism>
<sequence length="826" mass="86618">MSASLDPPFPTSALEEELADELAALLLDKGPLDLRDVLLHLPALRPKLRAASLRLIPLCLLFPSRFSLHVHCDALPSDDPPPPAVTCSLLPPPLPPPSSSPSSAANLRLHLTHRLAAAIASYATRAPGAPGAPAAWLSRAARGAVEASLALAPPHVLRPLRATPSRAAAYLHAAAELFRALCAAPPPPAPPPPLAYRCAAACACASHAAADAPPPLAPQLDACARAAYLSLRAAPPPPRRAKPPPPPAAAAADADDDDDAPPSARLTLAACAAGGELVVLRAACRTAPLFRAEWRAAAAACGAPRLVRLGEGVYLLPPAPAGGEEAAAREALRALLPALGGVRLHVALLAAAEEPKGLAAAAAAAAAAGEGEGGERRRWSLAYEMHFPAAHHAQLPFHRLEVAPRLILELGAAIGGEYEGGGEEGEGGEEEEPPPRQHEERREEGEKEPPRLHEERREGKKKARLHKEEGEEEPPRLHEERREEGEDGEGEEGEEELPPRLHEERREGKKKARLHKEEGEKDPPRLHEERREEGEDGEGEEGEEELPPRLHEESRDGKKKARPLADAAAAAEGEAKARRLAAPRRAARLSLLVLEMKHALLLCDASPPPPPRAAPPPRHPRATPRRLPPPSRLPAWLPPWERRAFSFSAALDPLVAIAAVNLAALEALSALPAAAPPPPLHLLDPCCGSGTILAAALSLGLASVAGADLRHDFAAAAAANLAAAGFPPPAALLAHDATTPFPPSLAPPPASLPLVVSNPPWGHRIGAADDGARIVASVAAQLPAAVMVWLLNAAGYEALAQLPAVRVVRHVRLGTIDVAVARPRHG</sequence>
<reference evidence="3 4" key="1">
    <citation type="journal article" date="2024" name="Science">
        <title>Giant polyketide synthase enzymes in the biosynthesis of giant marine polyether toxins.</title>
        <authorList>
            <person name="Fallon T.R."/>
            <person name="Shende V.V."/>
            <person name="Wierzbicki I.H."/>
            <person name="Pendleton A.L."/>
            <person name="Watervoot N.F."/>
            <person name="Auber R.P."/>
            <person name="Gonzalez D.J."/>
            <person name="Wisecaver J.H."/>
            <person name="Moore B.S."/>
        </authorList>
    </citation>
    <scope>NUCLEOTIDE SEQUENCE [LARGE SCALE GENOMIC DNA]</scope>
    <source>
        <strain evidence="3 4">12B1</strain>
    </source>
</reference>
<dbReference type="Proteomes" id="UP001515480">
    <property type="component" value="Unassembled WGS sequence"/>
</dbReference>
<dbReference type="Pfam" id="PF01170">
    <property type="entry name" value="UPF0020"/>
    <property type="match status" value="1"/>
</dbReference>
<feature type="region of interest" description="Disordered" evidence="1">
    <location>
        <begin position="605"/>
        <end position="631"/>
    </location>
</feature>
<feature type="compositionally biased region" description="Acidic residues" evidence="1">
    <location>
        <begin position="485"/>
        <end position="496"/>
    </location>
</feature>
<feature type="compositionally biased region" description="Pro residues" evidence="1">
    <location>
        <begin position="234"/>
        <end position="248"/>
    </location>
</feature>
<feature type="compositionally biased region" description="Basic and acidic residues" evidence="1">
    <location>
        <begin position="497"/>
        <end position="507"/>
    </location>
</feature>
<proteinExistence type="predicted"/>
<feature type="compositionally biased region" description="Basic and acidic residues" evidence="1">
    <location>
        <begin position="546"/>
        <end position="556"/>
    </location>
</feature>
<dbReference type="Gene3D" id="3.40.50.150">
    <property type="entry name" value="Vaccinia Virus protein VP39"/>
    <property type="match status" value="1"/>
</dbReference>
<feature type="domain" description="Ribosomal RNA large subunit methyltransferase K/L-like methyltransferase" evidence="2">
    <location>
        <begin position="678"/>
        <end position="772"/>
    </location>
</feature>
<feature type="compositionally biased region" description="Pro residues" evidence="1">
    <location>
        <begin position="606"/>
        <end position="617"/>
    </location>
</feature>